<proteinExistence type="inferred from homology"/>
<accession>A0A0P7XZ79</accession>
<dbReference type="PROSITE" id="PS51257">
    <property type="entry name" value="PROKAR_LIPOPROTEIN"/>
    <property type="match status" value="1"/>
</dbReference>
<dbReference type="PANTHER" id="PTHR30344:SF1">
    <property type="entry name" value="6-PHOSPHOGLUCONOLACTONASE"/>
    <property type="match status" value="1"/>
</dbReference>
<feature type="chain" id="PRO_5006145805" evidence="3">
    <location>
        <begin position="18"/>
        <end position="370"/>
    </location>
</feature>
<sequence>MKNILVAFLFLATFSCAEKSNIENETSMKYNFLVGSYTDSPEEGIGLLTFNPEGQEIAYKVIAPGVSNPSFVLESGEFVFSVEENDKGALKSFSWNEEKSQLFQIDSVFSNGANPCHIAEKDGLLVVSNYSGGNFSIYRLAPKGRLEYLQSVQHTGNSINEARQESAHVHSANFSPDGRFLVVADLGTDHIYTYQIDRNSSEPVSLLSQTAMTPGDGPRHLAFSPNGDEVYVVQELTATLEVFAFQDGNLISQQRLSLLEPDFEGAVGAAEVRVSKNGKFIYASNRGDANTISVFAKTEEGPFETVQHISSGGNMPRNFSLTDDEKYLLVAHQASEDVVVFERNIENGILTPTSIQVSAPKPVYLFSLEN</sequence>
<dbReference type="Pfam" id="PF10282">
    <property type="entry name" value="Lactonase"/>
    <property type="match status" value="1"/>
</dbReference>
<keyword evidence="3" id="KW-0732">Signal</keyword>
<dbReference type="InterPro" id="IPR011048">
    <property type="entry name" value="Haem_d1_sf"/>
</dbReference>
<evidence type="ECO:0000256" key="3">
    <source>
        <dbReference type="SAM" id="SignalP"/>
    </source>
</evidence>
<reference evidence="4 5" key="1">
    <citation type="submission" date="2015-09" db="EMBL/GenBank/DDBJ databases">
        <title>Identification and resolution of microdiversity through metagenomic sequencing of parallel consortia.</title>
        <authorList>
            <person name="Nelson W.C."/>
            <person name="Romine M.F."/>
            <person name="Lindemann S.R."/>
        </authorList>
    </citation>
    <scope>NUCLEOTIDE SEQUENCE [LARGE SCALE GENOMIC DNA]</scope>
    <source>
        <strain evidence="4">HL-49</strain>
    </source>
</reference>
<feature type="signal peptide" evidence="3">
    <location>
        <begin position="1"/>
        <end position="17"/>
    </location>
</feature>
<dbReference type="InterPro" id="IPR019405">
    <property type="entry name" value="Lactonase_7-beta_prop"/>
</dbReference>
<comment type="similarity">
    <text evidence="1">Belongs to the cycloisomerase 2 family.</text>
</comment>
<dbReference type="eggNOG" id="COG2706">
    <property type="taxonomic scope" value="Bacteria"/>
</dbReference>
<keyword evidence="2" id="KW-0119">Carbohydrate metabolism</keyword>
<dbReference type="EMBL" id="LJXT01000102">
    <property type="protein sequence ID" value="KPQ13134.1"/>
    <property type="molecule type" value="Genomic_DNA"/>
</dbReference>
<dbReference type="STRING" id="1305737.GCA_000526355_01390"/>
<dbReference type="OrthoDB" id="9790815at2"/>
<keyword evidence="2" id="KW-0313">Glucose metabolism</keyword>
<dbReference type="InterPro" id="IPR050282">
    <property type="entry name" value="Cycloisomerase_2"/>
</dbReference>
<protein>
    <submittedName>
        <fullName evidence="4">6-phosphogluconolactonase Pgl</fullName>
    </submittedName>
</protein>
<dbReference type="GO" id="GO:0017057">
    <property type="term" value="F:6-phosphogluconolactonase activity"/>
    <property type="evidence" value="ECO:0007669"/>
    <property type="project" value="TreeGrafter"/>
</dbReference>
<comment type="caution">
    <text evidence="4">The sequence shown here is derived from an EMBL/GenBank/DDBJ whole genome shotgun (WGS) entry which is preliminary data.</text>
</comment>
<dbReference type="PANTHER" id="PTHR30344">
    <property type="entry name" value="6-PHOSPHOGLUCONOLACTONASE-RELATED"/>
    <property type="match status" value="1"/>
</dbReference>
<evidence type="ECO:0000313" key="5">
    <source>
        <dbReference type="Proteomes" id="UP000050421"/>
    </source>
</evidence>
<evidence type="ECO:0000313" key="4">
    <source>
        <dbReference type="EMBL" id="KPQ13134.1"/>
    </source>
</evidence>
<name>A0A0P7XZ79_9BACT</name>
<dbReference type="SUPFAM" id="SSF51004">
    <property type="entry name" value="C-terminal (heme d1) domain of cytochrome cd1-nitrite reductase"/>
    <property type="match status" value="1"/>
</dbReference>
<evidence type="ECO:0000256" key="1">
    <source>
        <dbReference type="ARBA" id="ARBA00005564"/>
    </source>
</evidence>
<gene>
    <name evidence="4" type="primary">pgl</name>
    <name evidence="4" type="ORF">HLUCCX10_13925</name>
</gene>
<dbReference type="Gene3D" id="2.130.10.10">
    <property type="entry name" value="YVTN repeat-like/Quinoprotein amine dehydrogenase"/>
    <property type="match status" value="1"/>
</dbReference>
<evidence type="ECO:0000256" key="2">
    <source>
        <dbReference type="ARBA" id="ARBA00022526"/>
    </source>
</evidence>
<organism evidence="4 5">
    <name type="scientific">Algoriphagus marincola HL-49</name>
    <dbReference type="NCBI Taxonomy" id="1305737"/>
    <lineage>
        <taxon>Bacteria</taxon>
        <taxon>Pseudomonadati</taxon>
        <taxon>Bacteroidota</taxon>
        <taxon>Cytophagia</taxon>
        <taxon>Cytophagales</taxon>
        <taxon>Cyclobacteriaceae</taxon>
        <taxon>Algoriphagus</taxon>
    </lineage>
</organism>
<dbReference type="AlphaFoldDB" id="A0A0P7XZ79"/>
<dbReference type="InterPro" id="IPR015943">
    <property type="entry name" value="WD40/YVTN_repeat-like_dom_sf"/>
</dbReference>
<dbReference type="PATRIC" id="fig|1305737.6.peg.3494"/>
<dbReference type="Proteomes" id="UP000050421">
    <property type="component" value="Unassembled WGS sequence"/>
</dbReference>
<dbReference type="GO" id="GO:0006006">
    <property type="term" value="P:glucose metabolic process"/>
    <property type="evidence" value="ECO:0007669"/>
    <property type="project" value="UniProtKB-KW"/>
</dbReference>